<dbReference type="AlphaFoldDB" id="A0A2P7U2J7"/>
<name>A0A2P7U2J7_9NEIS</name>
<organism evidence="1 2">
    <name type="scientific">Neisseria iguanae</name>
    <dbReference type="NCBI Taxonomy" id="90242"/>
    <lineage>
        <taxon>Bacteria</taxon>
        <taxon>Pseudomonadati</taxon>
        <taxon>Pseudomonadota</taxon>
        <taxon>Betaproteobacteria</taxon>
        <taxon>Neisseriales</taxon>
        <taxon>Neisseriaceae</taxon>
        <taxon>Neisseria</taxon>
    </lineage>
</organism>
<dbReference type="Proteomes" id="UP000241868">
    <property type="component" value="Unassembled WGS sequence"/>
</dbReference>
<sequence>MDKTVSLAEFMEQEKGLSRTSRLEPWHDEILTLKRNGYTQAQILKFLSLNGVQISQTALNAFIRNRMRALRVSEAPTITRVMDNGETAVNMSSVMREDTDMTADEERIDRLRNVRVGKRKFQSAQDIDVNDLT</sequence>
<dbReference type="EMBL" id="PXYY01000006">
    <property type="protein sequence ID" value="PSJ81198.1"/>
    <property type="molecule type" value="Genomic_DNA"/>
</dbReference>
<reference evidence="1 2" key="1">
    <citation type="submission" date="2018-03" db="EMBL/GenBank/DDBJ databases">
        <title>Neisseria weixii sp. nov., isolated from the intestinal contents of Tibetan Plateau pika (Ochotona curzoniae) in Yushu, Qinghai Province, China.</title>
        <authorList>
            <person name="Gui Z."/>
        </authorList>
    </citation>
    <scope>NUCLEOTIDE SEQUENCE [LARGE SCALE GENOMIC DNA]</scope>
    <source>
        <strain evidence="1 2">ATCC 51483</strain>
    </source>
</reference>
<evidence type="ECO:0000313" key="2">
    <source>
        <dbReference type="Proteomes" id="UP000241868"/>
    </source>
</evidence>
<evidence type="ECO:0000313" key="1">
    <source>
        <dbReference type="EMBL" id="PSJ81198.1"/>
    </source>
</evidence>
<proteinExistence type="predicted"/>
<protein>
    <submittedName>
        <fullName evidence="1">Uncharacterized protein</fullName>
    </submittedName>
</protein>
<accession>A0A2P7U2J7</accession>
<gene>
    <name evidence="1" type="ORF">C7N83_01885</name>
</gene>
<dbReference type="RefSeq" id="WP_106740224.1">
    <property type="nucleotide sequence ID" value="NZ_PXYY01000006.1"/>
</dbReference>
<dbReference type="OrthoDB" id="8604825at2"/>
<comment type="caution">
    <text evidence="1">The sequence shown here is derived from an EMBL/GenBank/DDBJ whole genome shotgun (WGS) entry which is preliminary data.</text>
</comment>
<keyword evidence="2" id="KW-1185">Reference proteome</keyword>